<comment type="catalytic activity">
    <reaction evidence="1 5 6">
        <text>[protein]-peptidylproline (omega=180) = [protein]-peptidylproline (omega=0)</text>
        <dbReference type="Rhea" id="RHEA:16237"/>
        <dbReference type="Rhea" id="RHEA-COMP:10747"/>
        <dbReference type="Rhea" id="RHEA-COMP:10748"/>
        <dbReference type="ChEBI" id="CHEBI:83833"/>
        <dbReference type="ChEBI" id="CHEBI:83834"/>
        <dbReference type="EC" id="5.2.1.8"/>
    </reaction>
</comment>
<dbReference type="AlphaFoldDB" id="A0A4D7JXG2"/>
<dbReference type="FunFam" id="3.10.50.40:FF:000006">
    <property type="entry name" value="Peptidyl-prolyl cis-trans isomerase"/>
    <property type="match status" value="1"/>
</dbReference>
<dbReference type="OrthoDB" id="9814548at2"/>
<evidence type="ECO:0000259" key="7">
    <source>
        <dbReference type="PROSITE" id="PS50059"/>
    </source>
</evidence>
<dbReference type="GO" id="GO:0003755">
    <property type="term" value="F:peptidyl-prolyl cis-trans isomerase activity"/>
    <property type="evidence" value="ECO:0007669"/>
    <property type="project" value="UniProtKB-UniRule"/>
</dbReference>
<dbReference type="Proteomes" id="UP000298616">
    <property type="component" value="Chromosome"/>
</dbReference>
<evidence type="ECO:0000256" key="6">
    <source>
        <dbReference type="RuleBase" id="RU003915"/>
    </source>
</evidence>
<dbReference type="SUPFAM" id="SSF54534">
    <property type="entry name" value="FKBP-like"/>
    <property type="match status" value="1"/>
</dbReference>
<dbReference type="EC" id="5.2.1.8" evidence="6"/>
<dbReference type="PROSITE" id="PS50059">
    <property type="entry name" value="FKBP_PPIASE"/>
    <property type="match status" value="1"/>
</dbReference>
<evidence type="ECO:0000256" key="5">
    <source>
        <dbReference type="PROSITE-ProRule" id="PRU00277"/>
    </source>
</evidence>
<dbReference type="GO" id="GO:0006457">
    <property type="term" value="P:protein folding"/>
    <property type="evidence" value="ECO:0007669"/>
    <property type="project" value="InterPro"/>
</dbReference>
<dbReference type="Pfam" id="PF00254">
    <property type="entry name" value="FKBP_C"/>
    <property type="match status" value="1"/>
</dbReference>
<keyword evidence="4 5" id="KW-0413">Isomerase</keyword>
<dbReference type="EMBL" id="CP028923">
    <property type="protein sequence ID" value="QCK17142.1"/>
    <property type="molecule type" value="Genomic_DNA"/>
</dbReference>
<dbReference type="PANTHER" id="PTHR43811">
    <property type="entry name" value="FKBP-TYPE PEPTIDYL-PROLYL CIS-TRANS ISOMERASE FKPA"/>
    <property type="match status" value="1"/>
</dbReference>
<keyword evidence="3 5" id="KW-0697">Rotamase</keyword>
<reference evidence="8 9" key="1">
    <citation type="submission" date="2018-04" db="EMBL/GenBank/DDBJ databases">
        <title>Complete genome uncultured novel isolate.</title>
        <authorList>
            <person name="Merlino G."/>
        </authorList>
    </citation>
    <scope>NUCLEOTIDE SEQUENCE [LARGE SCALE GENOMIC DNA]</scope>
    <source>
        <strain evidence="9">R1DC9</strain>
    </source>
</reference>
<dbReference type="PANTHER" id="PTHR43811:SF19">
    <property type="entry name" value="39 KDA FK506-BINDING NUCLEAR PROTEIN"/>
    <property type="match status" value="1"/>
</dbReference>
<evidence type="ECO:0000256" key="4">
    <source>
        <dbReference type="ARBA" id="ARBA00023235"/>
    </source>
</evidence>
<dbReference type="InterPro" id="IPR000774">
    <property type="entry name" value="PPIase_FKBP_N"/>
</dbReference>
<dbReference type="InterPro" id="IPR046357">
    <property type="entry name" value="PPIase_dom_sf"/>
</dbReference>
<gene>
    <name evidence="8" type="ORF">DCC35_19230</name>
</gene>
<evidence type="ECO:0000313" key="8">
    <source>
        <dbReference type="EMBL" id="QCK17142.1"/>
    </source>
</evidence>
<organism evidence="8 9">
    <name type="scientific">Mangrovivirga cuniculi</name>
    <dbReference type="NCBI Taxonomy" id="2715131"/>
    <lineage>
        <taxon>Bacteria</taxon>
        <taxon>Pseudomonadati</taxon>
        <taxon>Bacteroidota</taxon>
        <taxon>Cytophagia</taxon>
        <taxon>Cytophagales</taxon>
        <taxon>Mangrovivirgaceae</taxon>
        <taxon>Mangrovivirga</taxon>
    </lineage>
</organism>
<name>A0A4D7JXG2_9BACT</name>
<dbReference type="InterPro" id="IPR001179">
    <property type="entry name" value="PPIase_FKBP_dom"/>
</dbReference>
<evidence type="ECO:0000256" key="3">
    <source>
        <dbReference type="ARBA" id="ARBA00023110"/>
    </source>
</evidence>
<evidence type="ECO:0000313" key="9">
    <source>
        <dbReference type="Proteomes" id="UP000298616"/>
    </source>
</evidence>
<evidence type="ECO:0000256" key="1">
    <source>
        <dbReference type="ARBA" id="ARBA00000971"/>
    </source>
</evidence>
<accession>A0A4D7JXG2</accession>
<dbReference type="KEGG" id="fpf:DCC35_19230"/>
<feature type="domain" description="PPIase FKBP-type" evidence="7">
    <location>
        <begin position="131"/>
        <end position="216"/>
    </location>
</feature>
<keyword evidence="9" id="KW-1185">Reference proteome</keyword>
<protein>
    <recommendedName>
        <fullName evidence="6">Peptidyl-prolyl cis-trans isomerase</fullName>
        <ecNumber evidence="6">5.2.1.8</ecNumber>
    </recommendedName>
</protein>
<sequence length="222" mass="24711">MPADYPVMPTLKEREEGTIVEVFQLLASNDSIYAEIPATDFYKGGPGLPPSIDSTTVMKVELGLIDILSAEDRMTYMTEANQKLQEKQKKEDLAKIEEYIAENNLENVESTESGLHYIVTKEGEGESPEASDVVKVHYTGFLLDGTKFESSKDNGEPVTFPLNRVIPGWTEGVQLMQEGAEYKFIIPSSMAYGPRGNRSIPPNSVLIFDVELLDINPENEEQ</sequence>
<proteinExistence type="inferred from homology"/>
<dbReference type="Pfam" id="PF01346">
    <property type="entry name" value="FKBP_N"/>
    <property type="match status" value="1"/>
</dbReference>
<evidence type="ECO:0000256" key="2">
    <source>
        <dbReference type="ARBA" id="ARBA00006577"/>
    </source>
</evidence>
<comment type="similarity">
    <text evidence="2 6">Belongs to the FKBP-type PPIase family.</text>
</comment>
<dbReference type="Gene3D" id="3.10.50.40">
    <property type="match status" value="1"/>
</dbReference>